<keyword evidence="1" id="KW-0732">Signal</keyword>
<evidence type="ECO:0000313" key="2">
    <source>
        <dbReference type="EMBL" id="ASK86236.1"/>
    </source>
</evidence>
<feature type="chain" id="PRO_5012510579" evidence="1">
    <location>
        <begin position="22"/>
        <end position="79"/>
    </location>
</feature>
<dbReference type="AlphaFoldDB" id="A0A220W0C6"/>
<sequence length="79" mass="9102">MKSLTLTIFVVLASFVLLTHALEDDDAAFDRVMANLKSIAQKRARYCSDDFMDPIGLYCNYKRGLPRNRRSLPSRFDLE</sequence>
<dbReference type="EMBL" id="MF155226">
    <property type="protein sequence ID" value="ASK86236.1"/>
    <property type="molecule type" value="mRNA"/>
</dbReference>
<accession>A0A220W0C6</accession>
<feature type="signal peptide" evidence="1">
    <location>
        <begin position="1"/>
        <end position="21"/>
    </location>
</feature>
<protein>
    <submittedName>
        <fullName evidence="2">Atrial natriuretic peptide transcript variant 2</fullName>
    </submittedName>
</protein>
<evidence type="ECO:0000256" key="1">
    <source>
        <dbReference type="SAM" id="SignalP"/>
    </source>
</evidence>
<name>A0A220W0C6_9ECHI</name>
<reference evidence="2" key="1">
    <citation type="journal article" date="2017" name="J. ISSAAS">
        <title>Ophiuroid Phylotranscriptomics Enables Discovery Of Novel Echinoderm Representatives Of Bilaterian Neuropeptide Families And Reconstruction Of Neuropeptide Precursor Evolution Over ~270 Million Years.</title>
        <authorList>
            <person name="Zandawala M."/>
            <person name="Yanez L.A."/>
            <person name="Moghul I."/>
            <person name="Delroisse J."/>
            <person name="Abylkassimova N."/>
            <person name="Hugall A."/>
            <person name="O'Hara T."/>
            <person name="Elphick M.R."/>
        </authorList>
    </citation>
    <scope>NUCLEOTIDE SEQUENCE</scope>
</reference>
<proteinExistence type="evidence at transcript level"/>
<organism evidence="2">
    <name type="scientific">Ophionotus victoriae</name>
    <dbReference type="NCBI Taxonomy" id="667017"/>
    <lineage>
        <taxon>Eukaryota</taxon>
        <taxon>Metazoa</taxon>
        <taxon>Echinodermata</taxon>
        <taxon>Eleutherozoa</taxon>
        <taxon>Asterozoa</taxon>
        <taxon>Ophiuroidea</taxon>
        <taxon>Myophiuroidea</taxon>
        <taxon>Metophiurida</taxon>
        <taxon>Ophintegrida</taxon>
        <taxon>Amphilepidida</taxon>
        <taxon>Ophiurina</taxon>
        <taxon>Chilophiurina</taxon>
        <taxon>Ophiuridae</taxon>
        <taxon>Ophiurinae</taxon>
        <taxon>Ophionotus</taxon>
    </lineage>
</organism>